<dbReference type="SUPFAM" id="SSF54909">
    <property type="entry name" value="Dimeric alpha+beta barrel"/>
    <property type="match status" value="1"/>
</dbReference>
<comment type="subunit">
    <text evidence="1">Homodimer.</text>
</comment>
<evidence type="ECO:0000256" key="1">
    <source>
        <dbReference type="ARBA" id="ARBA00011738"/>
    </source>
</evidence>
<dbReference type="SMART" id="SM00886">
    <property type="entry name" value="Dabb"/>
    <property type="match status" value="1"/>
</dbReference>
<accession>A0A1F6AYQ7</accession>
<dbReference type="STRING" id="1798396.A2973_00340"/>
<dbReference type="InterPro" id="IPR011008">
    <property type="entry name" value="Dimeric_a/b-barrel"/>
</dbReference>
<dbReference type="InterPro" id="IPR044662">
    <property type="entry name" value="HS1/DABB1-like"/>
</dbReference>
<name>A0A1F6AYQ7_9BACT</name>
<proteinExistence type="predicted"/>
<comment type="caution">
    <text evidence="3">The sequence shown here is derived from an EMBL/GenBank/DDBJ whole genome shotgun (WGS) entry which is preliminary data.</text>
</comment>
<organism evidence="3 4">
    <name type="scientific">Candidatus Gottesmanbacteria bacterium RIFCSPLOWO2_01_FULL_49_10</name>
    <dbReference type="NCBI Taxonomy" id="1798396"/>
    <lineage>
        <taxon>Bacteria</taxon>
        <taxon>Candidatus Gottesmaniibacteriota</taxon>
    </lineage>
</organism>
<dbReference type="PANTHER" id="PTHR33178:SF10">
    <property type="entry name" value="STRESS-RESPONSE A_B BARREL DOMAIN-CONTAINING PROTEIN"/>
    <property type="match status" value="1"/>
</dbReference>
<feature type="domain" description="Stress-response A/B barrel" evidence="2">
    <location>
        <begin position="2"/>
        <end position="97"/>
    </location>
</feature>
<evidence type="ECO:0000313" key="3">
    <source>
        <dbReference type="EMBL" id="OGG29806.1"/>
    </source>
</evidence>
<dbReference type="Pfam" id="PF07876">
    <property type="entry name" value="Dabb"/>
    <property type="match status" value="1"/>
</dbReference>
<evidence type="ECO:0000259" key="2">
    <source>
        <dbReference type="PROSITE" id="PS51502"/>
    </source>
</evidence>
<reference evidence="3 4" key="1">
    <citation type="journal article" date="2016" name="Nat. Commun.">
        <title>Thousands of microbial genomes shed light on interconnected biogeochemical processes in an aquifer system.</title>
        <authorList>
            <person name="Anantharaman K."/>
            <person name="Brown C.T."/>
            <person name="Hug L.A."/>
            <person name="Sharon I."/>
            <person name="Castelle C.J."/>
            <person name="Probst A.J."/>
            <person name="Thomas B.C."/>
            <person name="Singh A."/>
            <person name="Wilkins M.J."/>
            <person name="Karaoz U."/>
            <person name="Brodie E.L."/>
            <person name="Williams K.H."/>
            <person name="Hubbard S.S."/>
            <person name="Banfield J.F."/>
        </authorList>
    </citation>
    <scope>NUCLEOTIDE SEQUENCE [LARGE SCALE GENOMIC DNA]</scope>
</reference>
<dbReference type="InterPro" id="IPR013097">
    <property type="entry name" value="Dabb"/>
</dbReference>
<dbReference type="Proteomes" id="UP000176409">
    <property type="component" value="Unassembled WGS sequence"/>
</dbReference>
<dbReference type="Gene3D" id="3.30.70.100">
    <property type="match status" value="1"/>
</dbReference>
<gene>
    <name evidence="3" type="ORF">A2973_00340</name>
</gene>
<dbReference type="EMBL" id="MFJZ01000036">
    <property type="protein sequence ID" value="OGG29806.1"/>
    <property type="molecule type" value="Genomic_DNA"/>
</dbReference>
<protein>
    <recommendedName>
        <fullName evidence="2">Stress-response A/B barrel domain-containing protein</fullName>
    </recommendedName>
</protein>
<dbReference type="PANTHER" id="PTHR33178">
    <property type="match status" value="1"/>
</dbReference>
<sequence length="99" mass="11348">MIHHVVLFKFNANATPEKIDEMAKVLVDLKDKIPGIIKYVWGPSVSIEPYGKGYTHAFIMTFDTKEHRDAYVPHPLHKELVKKYVDPICDDGLVVDLKE</sequence>
<dbReference type="PROSITE" id="PS51502">
    <property type="entry name" value="S_R_A_B_BARREL"/>
    <property type="match status" value="1"/>
</dbReference>
<evidence type="ECO:0000313" key="4">
    <source>
        <dbReference type="Proteomes" id="UP000176409"/>
    </source>
</evidence>
<dbReference type="AlphaFoldDB" id="A0A1F6AYQ7"/>